<sequence length="142" mass="14948">MLVGFPVPPSGSPGCLAAAPVTARVAYGTERARTTGVERDRHADEDPAERLGARIREPEEPPGPGGPCAGRERTAVMNCYECHSQGSATAAVAVCSRCHVGLCPAHLRIEARTVTEPRGMGRVTQEAEARRALCEVCARAEG</sequence>
<evidence type="ECO:0000256" key="1">
    <source>
        <dbReference type="SAM" id="MobiDB-lite"/>
    </source>
</evidence>
<feature type="compositionally biased region" description="Basic and acidic residues" evidence="1">
    <location>
        <begin position="30"/>
        <end position="59"/>
    </location>
</feature>
<evidence type="ECO:0000313" key="3">
    <source>
        <dbReference type="Proteomes" id="UP001597365"/>
    </source>
</evidence>
<organism evidence="2 3">
    <name type="scientific">Streptomyces desertarenae</name>
    <dbReference type="NCBI Taxonomy" id="2666184"/>
    <lineage>
        <taxon>Bacteria</taxon>
        <taxon>Bacillati</taxon>
        <taxon>Actinomycetota</taxon>
        <taxon>Actinomycetes</taxon>
        <taxon>Kitasatosporales</taxon>
        <taxon>Streptomycetaceae</taxon>
        <taxon>Streptomyces</taxon>
    </lineage>
</organism>
<protein>
    <submittedName>
        <fullName evidence="2">DUF2180 family protein</fullName>
    </submittedName>
</protein>
<dbReference type="InterPro" id="IPR036280">
    <property type="entry name" value="Multihaem_cyt_sf"/>
</dbReference>
<dbReference type="Pfam" id="PF09947">
    <property type="entry name" value="DUF2180"/>
    <property type="match status" value="1"/>
</dbReference>
<dbReference type="EMBL" id="JBHUFU010000007">
    <property type="protein sequence ID" value="MFD1830657.1"/>
    <property type="molecule type" value="Genomic_DNA"/>
</dbReference>
<dbReference type="RefSeq" id="WP_380899808.1">
    <property type="nucleotide sequence ID" value="NZ_JBHUFU010000007.1"/>
</dbReference>
<gene>
    <name evidence="2" type="ORF">ACFSJS_13375</name>
</gene>
<evidence type="ECO:0000313" key="2">
    <source>
        <dbReference type="EMBL" id="MFD1830657.1"/>
    </source>
</evidence>
<keyword evidence="3" id="KW-1185">Reference proteome</keyword>
<name>A0ABW4PK52_9ACTN</name>
<dbReference type="Proteomes" id="UP001597365">
    <property type="component" value="Unassembled WGS sequence"/>
</dbReference>
<comment type="caution">
    <text evidence="2">The sequence shown here is derived from an EMBL/GenBank/DDBJ whole genome shotgun (WGS) entry which is preliminary data.</text>
</comment>
<reference evidence="3" key="1">
    <citation type="journal article" date="2019" name="Int. J. Syst. Evol. Microbiol.">
        <title>The Global Catalogue of Microorganisms (GCM) 10K type strain sequencing project: providing services to taxonomists for standard genome sequencing and annotation.</title>
        <authorList>
            <consortium name="The Broad Institute Genomics Platform"/>
            <consortium name="The Broad Institute Genome Sequencing Center for Infectious Disease"/>
            <person name="Wu L."/>
            <person name="Ma J."/>
        </authorList>
    </citation>
    <scope>NUCLEOTIDE SEQUENCE [LARGE SCALE GENOMIC DNA]</scope>
    <source>
        <strain evidence="3">CGMCC 4.7455</strain>
    </source>
</reference>
<dbReference type="InterPro" id="IPR017211">
    <property type="entry name" value="UCP037465_Znf"/>
</dbReference>
<dbReference type="SUPFAM" id="SSF48695">
    <property type="entry name" value="Multiheme cytochromes"/>
    <property type="match status" value="1"/>
</dbReference>
<accession>A0ABW4PK52</accession>
<proteinExistence type="predicted"/>
<feature type="region of interest" description="Disordered" evidence="1">
    <location>
        <begin position="30"/>
        <end position="69"/>
    </location>
</feature>